<evidence type="ECO:0000313" key="6">
    <source>
        <dbReference type="EMBL" id="QDU63242.1"/>
    </source>
</evidence>
<dbReference type="InterPro" id="IPR036820">
    <property type="entry name" value="Archease_dom_sf"/>
</dbReference>
<dbReference type="OrthoDB" id="164090at2"/>
<proteinExistence type="inferred from homology"/>
<dbReference type="InterPro" id="IPR002804">
    <property type="entry name" value="Archease"/>
</dbReference>
<dbReference type="PANTHER" id="PTHR12682:SF11">
    <property type="entry name" value="PROTEIN ARCHEASE"/>
    <property type="match status" value="1"/>
</dbReference>
<evidence type="ECO:0000256" key="4">
    <source>
        <dbReference type="ARBA" id="ARBA00022837"/>
    </source>
</evidence>
<comment type="similarity">
    <text evidence="1">Belongs to the archease family.</text>
</comment>
<keyword evidence="3" id="KW-0479">Metal-binding</keyword>
<organism evidence="6 7">
    <name type="scientific">Kolteria novifilia</name>
    <dbReference type="NCBI Taxonomy" id="2527975"/>
    <lineage>
        <taxon>Bacteria</taxon>
        <taxon>Pseudomonadati</taxon>
        <taxon>Planctomycetota</taxon>
        <taxon>Planctomycetia</taxon>
        <taxon>Kolteriales</taxon>
        <taxon>Kolteriaceae</taxon>
        <taxon>Kolteria</taxon>
    </lineage>
</organism>
<keyword evidence="4" id="KW-0106">Calcium</keyword>
<dbReference type="EMBL" id="CP036279">
    <property type="protein sequence ID" value="QDU63242.1"/>
    <property type="molecule type" value="Genomic_DNA"/>
</dbReference>
<dbReference type="InterPro" id="IPR023572">
    <property type="entry name" value="Archease_dom"/>
</dbReference>
<dbReference type="Pfam" id="PF01951">
    <property type="entry name" value="Archease"/>
    <property type="match status" value="1"/>
</dbReference>
<dbReference type="KEGG" id="knv:Pan216_41200"/>
<name>A0A518B8H1_9BACT</name>
<reference evidence="6 7" key="1">
    <citation type="submission" date="2019-02" db="EMBL/GenBank/DDBJ databases">
        <title>Deep-cultivation of Planctomycetes and their phenomic and genomic characterization uncovers novel biology.</title>
        <authorList>
            <person name="Wiegand S."/>
            <person name="Jogler M."/>
            <person name="Boedeker C."/>
            <person name="Pinto D."/>
            <person name="Vollmers J."/>
            <person name="Rivas-Marin E."/>
            <person name="Kohn T."/>
            <person name="Peeters S.H."/>
            <person name="Heuer A."/>
            <person name="Rast P."/>
            <person name="Oberbeckmann S."/>
            <person name="Bunk B."/>
            <person name="Jeske O."/>
            <person name="Meyerdierks A."/>
            <person name="Storesund J.E."/>
            <person name="Kallscheuer N."/>
            <person name="Luecker S."/>
            <person name="Lage O.M."/>
            <person name="Pohl T."/>
            <person name="Merkel B.J."/>
            <person name="Hornburger P."/>
            <person name="Mueller R.-W."/>
            <person name="Bruemmer F."/>
            <person name="Labrenz M."/>
            <person name="Spormann A.M."/>
            <person name="Op den Camp H."/>
            <person name="Overmann J."/>
            <person name="Amann R."/>
            <person name="Jetten M.S.M."/>
            <person name="Mascher T."/>
            <person name="Medema M.H."/>
            <person name="Devos D.P."/>
            <person name="Kaster A.-K."/>
            <person name="Ovreas L."/>
            <person name="Rohde M."/>
            <person name="Galperin M.Y."/>
            <person name="Jogler C."/>
        </authorList>
    </citation>
    <scope>NUCLEOTIDE SEQUENCE [LARGE SCALE GENOMIC DNA]</scope>
    <source>
        <strain evidence="6 7">Pan216</strain>
    </source>
</reference>
<dbReference type="Gene3D" id="3.55.10.10">
    <property type="entry name" value="Archease domain"/>
    <property type="match status" value="1"/>
</dbReference>
<evidence type="ECO:0000313" key="7">
    <source>
        <dbReference type="Proteomes" id="UP000317093"/>
    </source>
</evidence>
<evidence type="ECO:0000256" key="3">
    <source>
        <dbReference type="ARBA" id="ARBA00022723"/>
    </source>
</evidence>
<evidence type="ECO:0000256" key="2">
    <source>
        <dbReference type="ARBA" id="ARBA00022694"/>
    </source>
</evidence>
<dbReference type="GO" id="GO:0008033">
    <property type="term" value="P:tRNA processing"/>
    <property type="evidence" value="ECO:0007669"/>
    <property type="project" value="UniProtKB-KW"/>
</dbReference>
<sequence>MGQFEFFDHTADIGLRVRAATLSDLLATAILGLMELVYPERSRSSPTDRHEFRLEADSAEFLLVDLLTEALFLTETEGLVIAEVEVILDVGGVVRGEFRTFAFDPRRDSVGAEAKAITYHGLRCDHGPSGWIAEVIIDI</sequence>
<dbReference type="AlphaFoldDB" id="A0A518B8H1"/>
<accession>A0A518B8H1</accession>
<protein>
    <recommendedName>
        <fullName evidence="5">Archease domain-containing protein</fullName>
    </recommendedName>
</protein>
<evidence type="ECO:0000256" key="1">
    <source>
        <dbReference type="ARBA" id="ARBA00007963"/>
    </source>
</evidence>
<dbReference type="GO" id="GO:0046872">
    <property type="term" value="F:metal ion binding"/>
    <property type="evidence" value="ECO:0007669"/>
    <property type="project" value="UniProtKB-KW"/>
</dbReference>
<evidence type="ECO:0000259" key="5">
    <source>
        <dbReference type="Pfam" id="PF01951"/>
    </source>
</evidence>
<dbReference type="SUPFAM" id="SSF69819">
    <property type="entry name" value="MTH1598-like"/>
    <property type="match status" value="1"/>
</dbReference>
<keyword evidence="2" id="KW-0819">tRNA processing</keyword>
<dbReference type="RefSeq" id="WP_145260548.1">
    <property type="nucleotide sequence ID" value="NZ_CP036279.1"/>
</dbReference>
<dbReference type="PANTHER" id="PTHR12682">
    <property type="entry name" value="ARCHEASE"/>
    <property type="match status" value="1"/>
</dbReference>
<feature type="domain" description="Archease" evidence="5">
    <location>
        <begin position="4"/>
        <end position="139"/>
    </location>
</feature>
<dbReference type="Proteomes" id="UP000317093">
    <property type="component" value="Chromosome"/>
</dbReference>
<gene>
    <name evidence="6" type="ORF">Pan216_41200</name>
</gene>
<keyword evidence="7" id="KW-1185">Reference proteome</keyword>